<feature type="transmembrane region" description="Helical" evidence="10">
    <location>
        <begin position="983"/>
        <end position="1006"/>
    </location>
</feature>
<keyword evidence="6 8" id="KW-0175">Coiled coil</keyword>
<dbReference type="InterPro" id="IPR029440">
    <property type="entry name" value="DRC1_C"/>
</dbReference>
<feature type="transmembrane region" description="Helical" evidence="10">
    <location>
        <begin position="1186"/>
        <end position="1205"/>
    </location>
</feature>
<dbReference type="Pfam" id="PF14772">
    <property type="entry name" value="NYD-SP28"/>
    <property type="match status" value="1"/>
</dbReference>
<dbReference type="InterPro" id="IPR039505">
    <property type="entry name" value="DRC1/2_N"/>
</dbReference>
<feature type="compositionally biased region" description="Low complexity" evidence="9">
    <location>
        <begin position="14"/>
        <end position="27"/>
    </location>
</feature>
<dbReference type="Proteomes" id="UP001259832">
    <property type="component" value="Unassembled WGS sequence"/>
</dbReference>
<dbReference type="GO" id="GO:0005858">
    <property type="term" value="C:axonemal dynein complex"/>
    <property type="evidence" value="ECO:0007669"/>
    <property type="project" value="InterPro"/>
</dbReference>
<feature type="compositionally biased region" description="Basic and acidic residues" evidence="9">
    <location>
        <begin position="81"/>
        <end position="115"/>
    </location>
</feature>
<organism evidence="13 14">
    <name type="scientific">Phytophthora citrophthora</name>
    <dbReference type="NCBI Taxonomy" id="4793"/>
    <lineage>
        <taxon>Eukaryota</taxon>
        <taxon>Sar</taxon>
        <taxon>Stramenopiles</taxon>
        <taxon>Oomycota</taxon>
        <taxon>Peronosporomycetes</taxon>
        <taxon>Peronosporales</taxon>
        <taxon>Peronosporaceae</taxon>
        <taxon>Phytophthora</taxon>
    </lineage>
</organism>
<dbReference type="GO" id="GO:0016020">
    <property type="term" value="C:membrane"/>
    <property type="evidence" value="ECO:0007669"/>
    <property type="project" value="UniProtKB-SubCell"/>
</dbReference>
<evidence type="ECO:0000313" key="14">
    <source>
        <dbReference type="Proteomes" id="UP001259832"/>
    </source>
</evidence>
<keyword evidence="4 10" id="KW-0812">Transmembrane</keyword>
<feature type="transmembrane region" description="Helical" evidence="10">
    <location>
        <begin position="859"/>
        <end position="881"/>
    </location>
</feature>
<feature type="domain" description="Dynein regulatory complex protein 1 C-terminal" evidence="12">
    <location>
        <begin position="719"/>
        <end position="778"/>
    </location>
</feature>
<feature type="compositionally biased region" description="Low complexity" evidence="9">
    <location>
        <begin position="690"/>
        <end position="709"/>
    </location>
</feature>
<sequence length="1211" mass="136581">MYSPENPAASPFTSGSVSSCGASASVGERGGEPTAGVGASAANNLELGRSGGFSAFVVTDHLLKELLTVCPMPIDSTASKAHADPSTEATDREARVNVRRQRIDARNASKDDASRKKQLQVGDSQRMSRGKQQVADSLNQLDRRKLAGIRHVTSVRVEADDAENRRRVDEEERRHKRVEKLQQEAIESGSKNAAVEMRWADLFEFSMPQELHNELELQNRACAEILASKDAVIREFQNQLKAKDEEYVTALKIQAEEVEKLVDRMSQQYREMQDEYELELEQMEDAFLKERDELIANNKLEIDSLFERRREMEMVYMEAKQTRDEQYLQEIEDLRVRDAEDYNELKIKLETNIQTLEQQLEEMRATYQLNTEKLEYNYRVLTERDMENSATLSQQKRKLARLKDALATLIAKYNQTDARDRHQNEELTGEYRRLTKQYRDLQRKYAHFETSDSNKYDEVWQMHEEDAIRKIEKLLDADRIIHEQQLGLSWRPPTQSIRNWSESAKTGGVKALEKQLENGDELAPDSTGNDAGTKRDDNGVNTEQDDFDDESVEAYTPPVKKISGAKLKYMLKMLASEAGFLVNGSVQQALENLPDDEAELVKADMIMRALGVDNEEDMEKLMGYFFEDPRQEVSAGDNNKDNNSPSKDESKTSWGLVVGPEDVIRVIKRFVEEMNEQKRAAPVSRILGRSTNETETGKKNTNTTSSTALKAKARKAEKEYWHNIVKVFPPQKIRILATLEKGLTHYNTALLRRKELIDDVTAMKTQNAELKNLLKQYLAAPINEDLIVPPTQMQLYQKKKEARKLITMARVGYVALFFLSAMGAGLLRIFGQSSVLSRLGVFNECTESLYPSDCVGNQLVYRISFSLSCFFTLTTLLSCAVAKGCENVCCLFLFQLPFYFGILVASLFIPNDLFDGYVDVARVSSALFIILQIVIILDSTYSLRDYILEKMDEEEGDDDARQALLGSNFDSQGDGSKTFWEGVYLALVVICIVLSIVGLAFMYMHYAICDLNVLFISVTVLSAVVLTTLSVLTWVNAGLLPATVVSLYLVFLCYQTVRANPNTSSTEEKLQEPSGVVLNSLVAAFTITWTSWQTSATSTVFFSGSSEKQPQDVGEEEDKELASIGLTSARLTTEAQRGVKMAPEYQFHVLMILASLYMAMVLTNWGSFDGSSSSADAVVTMWVKAISQWVASGLFLWTLVAPAVFPDREFL</sequence>
<feature type="coiled-coil region" evidence="8">
    <location>
        <begin position="248"/>
        <end position="293"/>
    </location>
</feature>
<dbReference type="EMBL" id="JASMQC010000048">
    <property type="protein sequence ID" value="KAK1929458.1"/>
    <property type="molecule type" value="Genomic_DNA"/>
</dbReference>
<dbReference type="InterPro" id="IPR005016">
    <property type="entry name" value="TDE1/TMS"/>
</dbReference>
<evidence type="ECO:0000256" key="7">
    <source>
        <dbReference type="ARBA" id="ARBA00023136"/>
    </source>
</evidence>
<feature type="compositionally biased region" description="Polar residues" evidence="9">
    <location>
        <begin position="121"/>
        <end position="136"/>
    </location>
</feature>
<dbReference type="GO" id="GO:0070286">
    <property type="term" value="P:axonemal dynein complex assembly"/>
    <property type="evidence" value="ECO:0007669"/>
    <property type="project" value="InterPro"/>
</dbReference>
<feature type="transmembrane region" description="Helical" evidence="10">
    <location>
        <begin position="921"/>
        <end position="941"/>
    </location>
</feature>
<feature type="transmembrane region" description="Helical" evidence="10">
    <location>
        <begin position="1147"/>
        <end position="1166"/>
    </location>
</feature>
<feature type="region of interest" description="Disordered" evidence="9">
    <location>
        <begin position="1"/>
        <end position="37"/>
    </location>
</feature>
<feature type="coiled-coil region" evidence="8">
    <location>
        <begin position="339"/>
        <end position="451"/>
    </location>
</feature>
<dbReference type="GO" id="GO:0003352">
    <property type="term" value="P:regulation of cilium movement"/>
    <property type="evidence" value="ECO:0007669"/>
    <property type="project" value="TreeGrafter"/>
</dbReference>
<reference evidence="13" key="1">
    <citation type="submission" date="2023-08" db="EMBL/GenBank/DDBJ databases">
        <title>Reference Genome Resource for the Citrus Pathogen Phytophthora citrophthora.</title>
        <authorList>
            <person name="Moller H."/>
            <person name="Coetzee B."/>
            <person name="Rose L.J."/>
            <person name="Van Niekerk J.M."/>
        </authorList>
    </citation>
    <scope>NUCLEOTIDE SEQUENCE</scope>
    <source>
        <strain evidence="13">STE-U-9442</strain>
    </source>
</reference>
<feature type="region of interest" description="Disordered" evidence="9">
    <location>
        <begin position="77"/>
        <end position="136"/>
    </location>
</feature>
<comment type="subcellular location">
    <subcellularLocation>
        <location evidence="1">Membrane</location>
        <topology evidence="1">Multi-pass membrane protein</topology>
    </subcellularLocation>
</comment>
<keyword evidence="7 10" id="KW-0472">Membrane</keyword>
<feature type="coiled-coil region" evidence="8">
    <location>
        <begin position="753"/>
        <end position="780"/>
    </location>
</feature>
<evidence type="ECO:0000256" key="2">
    <source>
        <dbReference type="ARBA" id="ARBA00006665"/>
    </source>
</evidence>
<evidence type="ECO:0000259" key="12">
    <source>
        <dbReference type="Pfam" id="PF14775"/>
    </source>
</evidence>
<dbReference type="InterPro" id="IPR039750">
    <property type="entry name" value="DRC1/DRC2"/>
</dbReference>
<feature type="compositionally biased region" description="Acidic residues" evidence="9">
    <location>
        <begin position="543"/>
        <end position="552"/>
    </location>
</feature>
<dbReference type="GO" id="GO:0060285">
    <property type="term" value="P:cilium-dependent cell motility"/>
    <property type="evidence" value="ECO:0007669"/>
    <property type="project" value="TreeGrafter"/>
</dbReference>
<dbReference type="PANTHER" id="PTHR21625:SF1">
    <property type="entry name" value="DYNEIN REGULATORY COMPLEX PROTEIN 1"/>
    <property type="match status" value="1"/>
</dbReference>
<evidence type="ECO:0000256" key="6">
    <source>
        <dbReference type="ARBA" id="ARBA00023054"/>
    </source>
</evidence>
<dbReference type="AlphaFoldDB" id="A0AAD9G0N3"/>
<comment type="caution">
    <text evidence="13">The sequence shown here is derived from an EMBL/GenBank/DDBJ whole genome shotgun (WGS) entry which is preliminary data.</text>
</comment>
<evidence type="ECO:0000256" key="3">
    <source>
        <dbReference type="ARBA" id="ARBA00009688"/>
    </source>
</evidence>
<feature type="domain" description="Dynein regulatory complex protein 1/2 N-terminal" evidence="11">
    <location>
        <begin position="157"/>
        <end position="258"/>
    </location>
</feature>
<evidence type="ECO:0000256" key="8">
    <source>
        <dbReference type="SAM" id="Coils"/>
    </source>
</evidence>
<evidence type="ECO:0000256" key="9">
    <source>
        <dbReference type="SAM" id="MobiDB-lite"/>
    </source>
</evidence>
<keyword evidence="5 10" id="KW-1133">Transmembrane helix</keyword>
<feature type="region of interest" description="Disordered" evidence="9">
    <location>
        <begin position="686"/>
        <end position="709"/>
    </location>
</feature>
<gene>
    <name evidence="13" type="ORF">P3T76_015026</name>
</gene>
<evidence type="ECO:0000256" key="4">
    <source>
        <dbReference type="ARBA" id="ARBA00022692"/>
    </source>
</evidence>
<proteinExistence type="inferred from homology"/>
<feature type="transmembrane region" description="Helical" evidence="10">
    <location>
        <begin position="808"/>
        <end position="830"/>
    </location>
</feature>
<evidence type="ECO:0000259" key="11">
    <source>
        <dbReference type="Pfam" id="PF14772"/>
    </source>
</evidence>
<dbReference type="Pfam" id="PF03348">
    <property type="entry name" value="Serinc"/>
    <property type="match status" value="1"/>
</dbReference>
<accession>A0AAD9G0N3</accession>
<feature type="region of interest" description="Disordered" evidence="9">
    <location>
        <begin position="632"/>
        <end position="653"/>
    </location>
</feature>
<feature type="transmembrane region" description="Helical" evidence="10">
    <location>
        <begin position="888"/>
        <end position="909"/>
    </location>
</feature>
<keyword evidence="14" id="KW-1185">Reference proteome</keyword>
<feature type="region of interest" description="Disordered" evidence="9">
    <location>
        <begin position="515"/>
        <end position="553"/>
    </location>
</feature>
<evidence type="ECO:0000256" key="5">
    <source>
        <dbReference type="ARBA" id="ARBA00022989"/>
    </source>
</evidence>
<comment type="similarity">
    <text evidence="2">Belongs to the TDE1 family.</text>
</comment>
<evidence type="ECO:0000313" key="13">
    <source>
        <dbReference type="EMBL" id="KAK1929458.1"/>
    </source>
</evidence>
<evidence type="ECO:0000256" key="10">
    <source>
        <dbReference type="SAM" id="Phobius"/>
    </source>
</evidence>
<dbReference type="Pfam" id="PF14775">
    <property type="entry name" value="NYD-SP28_assoc"/>
    <property type="match status" value="1"/>
</dbReference>
<feature type="transmembrane region" description="Helical" evidence="10">
    <location>
        <begin position="1039"/>
        <end position="1057"/>
    </location>
</feature>
<comment type="similarity">
    <text evidence="3">Belongs to the DRC1 family.</text>
</comment>
<feature type="transmembrane region" description="Helical" evidence="10">
    <location>
        <begin position="1012"/>
        <end position="1032"/>
    </location>
</feature>
<protein>
    <submittedName>
        <fullName evidence="13">Dynein regulatory complex protein 1</fullName>
    </submittedName>
</protein>
<dbReference type="PANTHER" id="PTHR21625">
    <property type="entry name" value="NYD-SP28 PROTEIN"/>
    <property type="match status" value="1"/>
</dbReference>
<evidence type="ECO:0000256" key="1">
    <source>
        <dbReference type="ARBA" id="ARBA00004141"/>
    </source>
</evidence>
<name>A0AAD9G0N3_9STRA</name>